<keyword evidence="2" id="KW-1185">Reference proteome</keyword>
<reference evidence="2" key="1">
    <citation type="journal article" date="2019" name="Int. J. Syst. Evol. Microbiol.">
        <title>The Global Catalogue of Microorganisms (GCM) 10K type strain sequencing project: providing services to taxonomists for standard genome sequencing and annotation.</title>
        <authorList>
            <consortium name="The Broad Institute Genomics Platform"/>
            <consortium name="The Broad Institute Genome Sequencing Center for Infectious Disease"/>
            <person name="Wu L."/>
            <person name="Ma J."/>
        </authorList>
    </citation>
    <scope>NUCLEOTIDE SEQUENCE [LARGE SCALE GENOMIC DNA]</scope>
    <source>
        <strain evidence="2">CCUG 57263</strain>
    </source>
</reference>
<comment type="caution">
    <text evidence="1">The sequence shown here is derived from an EMBL/GenBank/DDBJ whole genome shotgun (WGS) entry which is preliminary data.</text>
</comment>
<gene>
    <name evidence="1" type="ORF">ACFQ03_24220</name>
</gene>
<dbReference type="InterPro" id="IPR023198">
    <property type="entry name" value="PGP-like_dom2"/>
</dbReference>
<sequence>MRAVLFDLDGTLLNRDASLIKFVNDQYERYRHKLNPVSKERYLSRFIELDQR</sequence>
<dbReference type="RefSeq" id="WP_144940480.1">
    <property type="nucleotide sequence ID" value="NZ_JBHTIU010000104.1"/>
</dbReference>
<accession>A0ABW3DHB9</accession>
<proteinExistence type="predicted"/>
<dbReference type="EMBL" id="JBHTIU010000104">
    <property type="protein sequence ID" value="MFD0872231.1"/>
    <property type="molecule type" value="Genomic_DNA"/>
</dbReference>
<dbReference type="InterPro" id="IPR023214">
    <property type="entry name" value="HAD_sf"/>
</dbReference>
<evidence type="ECO:0000313" key="2">
    <source>
        <dbReference type="Proteomes" id="UP001597120"/>
    </source>
</evidence>
<dbReference type="Pfam" id="PF13419">
    <property type="entry name" value="HAD_2"/>
    <property type="match status" value="1"/>
</dbReference>
<dbReference type="Gene3D" id="1.10.150.240">
    <property type="entry name" value="Putative phosphatase, domain 2"/>
    <property type="match status" value="1"/>
</dbReference>
<dbReference type="InterPro" id="IPR041492">
    <property type="entry name" value="HAD_2"/>
</dbReference>
<name>A0ABW3DHB9_9BACL</name>
<dbReference type="PROSITE" id="PS01228">
    <property type="entry name" value="COF_1"/>
    <property type="match status" value="1"/>
</dbReference>
<dbReference type="SUPFAM" id="SSF56784">
    <property type="entry name" value="HAD-like"/>
    <property type="match status" value="1"/>
</dbReference>
<evidence type="ECO:0000313" key="1">
    <source>
        <dbReference type="EMBL" id="MFD0872231.1"/>
    </source>
</evidence>
<organism evidence="1 2">
    <name type="scientific">Paenibacillus residui</name>
    <dbReference type="NCBI Taxonomy" id="629724"/>
    <lineage>
        <taxon>Bacteria</taxon>
        <taxon>Bacillati</taxon>
        <taxon>Bacillota</taxon>
        <taxon>Bacilli</taxon>
        <taxon>Bacillales</taxon>
        <taxon>Paenibacillaceae</taxon>
        <taxon>Paenibacillus</taxon>
    </lineage>
</organism>
<protein>
    <submittedName>
        <fullName evidence="1">HAD hydrolase-like protein</fullName>
    </submittedName>
</protein>
<dbReference type="InterPro" id="IPR036412">
    <property type="entry name" value="HAD-like_sf"/>
</dbReference>
<dbReference type="Gene3D" id="3.40.50.1000">
    <property type="entry name" value="HAD superfamily/HAD-like"/>
    <property type="match status" value="1"/>
</dbReference>
<dbReference type="Proteomes" id="UP001597120">
    <property type="component" value="Unassembled WGS sequence"/>
</dbReference>